<evidence type="ECO:0000256" key="2">
    <source>
        <dbReference type="ARBA" id="ARBA00001947"/>
    </source>
</evidence>
<dbReference type="AlphaFoldDB" id="A0A8T0D689"/>
<comment type="catalytic activity">
    <reaction evidence="1">
        <text>D-mannose 6-phosphate = D-fructose 6-phosphate</text>
        <dbReference type="Rhea" id="RHEA:12356"/>
        <dbReference type="ChEBI" id="CHEBI:58735"/>
        <dbReference type="ChEBI" id="CHEBI:61527"/>
        <dbReference type="EC" id="5.3.1.8"/>
    </reaction>
</comment>
<organism evidence="14 15">
    <name type="scientific">Paragonimus westermani</name>
    <dbReference type="NCBI Taxonomy" id="34504"/>
    <lineage>
        <taxon>Eukaryota</taxon>
        <taxon>Metazoa</taxon>
        <taxon>Spiralia</taxon>
        <taxon>Lophotrochozoa</taxon>
        <taxon>Platyhelminthes</taxon>
        <taxon>Trematoda</taxon>
        <taxon>Digenea</taxon>
        <taxon>Plagiorchiida</taxon>
        <taxon>Troglotremata</taxon>
        <taxon>Troglotrematidae</taxon>
        <taxon>Paragonimus</taxon>
    </lineage>
</organism>
<evidence type="ECO:0000259" key="13">
    <source>
        <dbReference type="Pfam" id="PF20512"/>
    </source>
</evidence>
<evidence type="ECO:0000313" key="14">
    <source>
        <dbReference type="EMBL" id="KAF8562127.1"/>
    </source>
</evidence>
<feature type="domain" description="Phosphomannose isomerase type I catalytic" evidence="12">
    <location>
        <begin position="1"/>
        <end position="145"/>
    </location>
</feature>
<dbReference type="PRINTS" id="PR00714">
    <property type="entry name" value="MAN6PISMRASE"/>
</dbReference>
<proteinExistence type="inferred from homology"/>
<dbReference type="InterPro" id="IPR016305">
    <property type="entry name" value="Mannose-6-P_Isomerase"/>
</dbReference>
<dbReference type="GO" id="GO:0004476">
    <property type="term" value="F:mannose-6-phosphate isomerase activity"/>
    <property type="evidence" value="ECO:0007669"/>
    <property type="project" value="UniProtKB-EC"/>
</dbReference>
<accession>A0A8T0D689</accession>
<dbReference type="Gene3D" id="1.10.441.10">
    <property type="entry name" value="Phosphomannose Isomerase, domain 2"/>
    <property type="match status" value="1"/>
</dbReference>
<dbReference type="Proteomes" id="UP000699462">
    <property type="component" value="Unassembled WGS sequence"/>
</dbReference>
<keyword evidence="15" id="KW-1185">Reference proteome</keyword>
<evidence type="ECO:0000313" key="15">
    <source>
        <dbReference type="Proteomes" id="UP000699462"/>
    </source>
</evidence>
<evidence type="ECO:0000256" key="4">
    <source>
        <dbReference type="ARBA" id="ARBA00010772"/>
    </source>
</evidence>
<dbReference type="InterPro" id="IPR011051">
    <property type="entry name" value="RmlC_Cupin_sf"/>
</dbReference>
<dbReference type="OrthoDB" id="6605218at2759"/>
<evidence type="ECO:0000256" key="10">
    <source>
        <dbReference type="ARBA" id="ARBA00030762"/>
    </source>
</evidence>
<evidence type="ECO:0000256" key="9">
    <source>
        <dbReference type="ARBA" id="ARBA00029741"/>
    </source>
</evidence>
<protein>
    <recommendedName>
        <fullName evidence="5">mannose-6-phosphate isomerase</fullName>
        <ecNumber evidence="5">5.3.1.8</ecNumber>
    </recommendedName>
    <alternativeName>
        <fullName evidence="9">Phosphohexomutase</fullName>
    </alternativeName>
    <alternativeName>
        <fullName evidence="10">Phosphomannose isomerase</fullName>
    </alternativeName>
</protein>
<comment type="cofactor">
    <cofactor evidence="2">
        <name>Zn(2+)</name>
        <dbReference type="ChEBI" id="CHEBI:29105"/>
    </cofactor>
</comment>
<dbReference type="InterPro" id="IPR018050">
    <property type="entry name" value="Pmannose_isomerase-type1_CS"/>
</dbReference>
<evidence type="ECO:0000256" key="3">
    <source>
        <dbReference type="ARBA" id="ARBA00004666"/>
    </source>
</evidence>
<evidence type="ECO:0000256" key="1">
    <source>
        <dbReference type="ARBA" id="ARBA00000757"/>
    </source>
</evidence>
<evidence type="ECO:0000259" key="12">
    <source>
        <dbReference type="Pfam" id="PF20511"/>
    </source>
</evidence>
<dbReference type="SUPFAM" id="SSF51182">
    <property type="entry name" value="RmlC-like cupins"/>
    <property type="match status" value="1"/>
</dbReference>
<gene>
    <name evidence="14" type="ORF">P879_07547</name>
</gene>
<dbReference type="InterPro" id="IPR001250">
    <property type="entry name" value="Man6P_Isoase-1"/>
</dbReference>
<dbReference type="InterPro" id="IPR046458">
    <property type="entry name" value="PMI_typeI_hel"/>
</dbReference>
<feature type="domain" description="Phosphomannose isomerase type I helical insertion" evidence="13">
    <location>
        <begin position="164"/>
        <end position="257"/>
    </location>
</feature>
<evidence type="ECO:0000256" key="11">
    <source>
        <dbReference type="RuleBase" id="RU004248"/>
    </source>
</evidence>
<comment type="caution">
    <text evidence="14">The sequence shown here is derived from an EMBL/GenBank/DDBJ whole genome shotgun (WGS) entry which is preliminary data.</text>
</comment>
<comment type="pathway">
    <text evidence="3 11">Nucleotide-sugar biosynthesis; GDP-alpha-D-mannose biosynthesis; alpha-D-mannose 1-phosphate from D-fructose 6-phosphate: step 1/2.</text>
</comment>
<dbReference type="GO" id="GO:0008270">
    <property type="term" value="F:zinc ion binding"/>
    <property type="evidence" value="ECO:0007669"/>
    <property type="project" value="InterPro"/>
</dbReference>
<dbReference type="CDD" id="cd07011">
    <property type="entry name" value="cupin_PMI_type_I_N"/>
    <property type="match status" value="1"/>
</dbReference>
<dbReference type="PROSITE" id="PS00965">
    <property type="entry name" value="PMI_I_1"/>
    <property type="match status" value="1"/>
</dbReference>
<evidence type="ECO:0000256" key="7">
    <source>
        <dbReference type="ARBA" id="ARBA00022833"/>
    </source>
</evidence>
<dbReference type="InterPro" id="IPR046457">
    <property type="entry name" value="PMI_typeI_cat"/>
</dbReference>
<reference evidence="14 15" key="1">
    <citation type="submission" date="2019-07" db="EMBL/GenBank/DDBJ databases">
        <title>Annotation for the trematode Paragonimus westermani.</title>
        <authorList>
            <person name="Choi Y.-J."/>
        </authorList>
    </citation>
    <scope>NUCLEOTIDE SEQUENCE [LARGE SCALE GENOMIC DNA]</scope>
    <source>
        <strain evidence="14">180907_Pwestermani</strain>
    </source>
</reference>
<dbReference type="PROSITE" id="PS00966">
    <property type="entry name" value="PMI_I_2"/>
    <property type="match status" value="1"/>
</dbReference>
<dbReference type="EMBL" id="JTDF01021222">
    <property type="protein sequence ID" value="KAF8562127.1"/>
    <property type="molecule type" value="Genomic_DNA"/>
</dbReference>
<evidence type="ECO:0000256" key="6">
    <source>
        <dbReference type="ARBA" id="ARBA00022723"/>
    </source>
</evidence>
<keyword evidence="8" id="KW-0413">Isomerase</keyword>
<dbReference type="GO" id="GO:0005829">
    <property type="term" value="C:cytosol"/>
    <property type="evidence" value="ECO:0007669"/>
    <property type="project" value="TreeGrafter"/>
</dbReference>
<evidence type="ECO:0000256" key="8">
    <source>
        <dbReference type="ARBA" id="ARBA00023235"/>
    </source>
</evidence>
<sequence length="488" mass="53797">MFKLRCAFQIYDWGKVGRSSAVFQLLKGSSLELELDDTKPYAELWFGTHPSGPSLLSDCPYMSLDSYISKFPRCLGAISEENFGHSLPFLLKVLSIEKALSIQAHPTKEHAQLLHARRPDLYKDANHKPELAIALTPFEALLGFRSPKHIASFVQGVPELLEIVGNDCLSDLVSVAQLVEDEDSASIAIKAAYQKLMLSDEQKVASLVNQLRDRLLQGEQLQFSVPDNINLSELTDVFIRLSTQFPGDVGCFSLFFLNYIKLETGQAVFLEANLPHAYLSGDCVECMACSDNVVRAGLTPKYKDVDCLLSMLEYEPRTADDLIFPGESRPVELPAAGPWLSDTEITSRLPTPQVTRFAPPVEDFAVDKLLIPSSCRAFELLPLPCASILVFIIGSGFLQHIPPKLADDTAEKQSVSINANSSGFPVDAQAAGRLHQVLEFTRGTVVFISAGISCCIWQLPQDHTVNDPSDACLAFRAFVNVDQFQPDQ</sequence>
<dbReference type="Pfam" id="PF20512">
    <property type="entry name" value="PMI_typeI_hel"/>
    <property type="match status" value="1"/>
</dbReference>
<dbReference type="PANTHER" id="PTHR10309:SF0">
    <property type="entry name" value="MANNOSE-6-PHOSPHATE ISOMERASE"/>
    <property type="match status" value="1"/>
</dbReference>
<evidence type="ECO:0000256" key="5">
    <source>
        <dbReference type="ARBA" id="ARBA00011956"/>
    </source>
</evidence>
<dbReference type="PANTHER" id="PTHR10309">
    <property type="entry name" value="MANNOSE-6-PHOSPHATE ISOMERASE"/>
    <property type="match status" value="1"/>
</dbReference>
<keyword evidence="6" id="KW-0479">Metal-binding</keyword>
<dbReference type="EC" id="5.3.1.8" evidence="5"/>
<comment type="similarity">
    <text evidence="4">Belongs to the mannose-6-phosphate isomerase type 1 family.</text>
</comment>
<dbReference type="Gene3D" id="2.60.120.10">
    <property type="entry name" value="Jelly Rolls"/>
    <property type="match status" value="2"/>
</dbReference>
<dbReference type="InterPro" id="IPR014710">
    <property type="entry name" value="RmlC-like_jellyroll"/>
</dbReference>
<keyword evidence="7" id="KW-0862">Zinc</keyword>
<dbReference type="GO" id="GO:0005975">
    <property type="term" value="P:carbohydrate metabolic process"/>
    <property type="evidence" value="ECO:0007669"/>
    <property type="project" value="InterPro"/>
</dbReference>
<name>A0A8T0D689_9TREM</name>
<dbReference type="NCBIfam" id="TIGR00218">
    <property type="entry name" value="manA"/>
    <property type="match status" value="1"/>
</dbReference>
<dbReference type="Pfam" id="PF20511">
    <property type="entry name" value="PMI_typeI_cat"/>
    <property type="match status" value="1"/>
</dbReference>
<dbReference type="GO" id="GO:0009298">
    <property type="term" value="P:GDP-mannose biosynthetic process"/>
    <property type="evidence" value="ECO:0007669"/>
    <property type="project" value="InterPro"/>
</dbReference>